<dbReference type="Gene3D" id="1.10.260.40">
    <property type="entry name" value="lambda repressor-like DNA-binding domains"/>
    <property type="match status" value="1"/>
</dbReference>
<feature type="domain" description="HTH cro/C1-type" evidence="1">
    <location>
        <begin position="13"/>
        <end position="67"/>
    </location>
</feature>
<dbReference type="CDD" id="cd00093">
    <property type="entry name" value="HTH_XRE"/>
    <property type="match status" value="1"/>
</dbReference>
<dbReference type="AlphaFoldDB" id="A0A248JS92"/>
<evidence type="ECO:0000313" key="2">
    <source>
        <dbReference type="EMBL" id="ASG21380.1"/>
    </source>
</evidence>
<keyword evidence="3" id="KW-1185">Reference proteome</keyword>
<dbReference type="SMART" id="SM00530">
    <property type="entry name" value="HTH_XRE"/>
    <property type="match status" value="1"/>
</dbReference>
<accession>A0A248JS92</accession>
<dbReference type="InterPro" id="IPR010982">
    <property type="entry name" value="Lambda_DNA-bd_dom_sf"/>
</dbReference>
<dbReference type="GO" id="GO:0003677">
    <property type="term" value="F:DNA binding"/>
    <property type="evidence" value="ECO:0007669"/>
    <property type="project" value="InterPro"/>
</dbReference>
<dbReference type="EMBL" id="CP022110">
    <property type="protein sequence ID" value="ASG21380.1"/>
    <property type="molecule type" value="Genomic_DNA"/>
</dbReference>
<name>A0A248JS92_9PROT</name>
<evidence type="ECO:0000313" key="3">
    <source>
        <dbReference type="Proteomes" id="UP000197153"/>
    </source>
</evidence>
<dbReference type="InterPro" id="IPR001387">
    <property type="entry name" value="Cro/C1-type_HTH"/>
</dbReference>
<dbReference type="KEGG" id="nao:Y958_11490"/>
<proteinExistence type="predicted"/>
<reference evidence="2 3" key="1">
    <citation type="submission" date="2017-06" db="EMBL/GenBank/DDBJ databases">
        <title>Complete genome sequence of Nitrospirillum amazonense strain CBAmC, an endophytic nitrogen-fixing and plant growth-promoting bacterium, isolated from sugarcane.</title>
        <authorList>
            <person name="Schwab S."/>
            <person name="dos Santos Teixeira K.R."/>
            <person name="Simoes Araujo J.L."/>
            <person name="Soares Vidal M."/>
            <person name="Borges de Freitas H.R."/>
            <person name="Rivello Crivelaro A.L."/>
            <person name="Bueno de Camargo Nunes A."/>
            <person name="dos Santos C.M."/>
            <person name="Palmeira da Silva Rosa D."/>
            <person name="da Silva Padilha D."/>
            <person name="da Silva E."/>
            <person name="Araujo Terra L."/>
            <person name="Soares Mendes V."/>
            <person name="Farinelli L."/>
            <person name="Magalhaes Cruz L."/>
            <person name="Baldani J.I."/>
        </authorList>
    </citation>
    <scope>NUCLEOTIDE SEQUENCE [LARGE SCALE GENOMIC DNA]</scope>
    <source>
        <strain evidence="2 3">CBAmC</strain>
    </source>
</reference>
<dbReference type="Proteomes" id="UP000197153">
    <property type="component" value="Chromosome 1"/>
</dbReference>
<dbReference type="RefSeq" id="WP_088872084.1">
    <property type="nucleotide sequence ID" value="NZ_CP022110.1"/>
</dbReference>
<dbReference type="PROSITE" id="PS50943">
    <property type="entry name" value="HTH_CROC1"/>
    <property type="match status" value="1"/>
</dbReference>
<dbReference type="SUPFAM" id="SSF47413">
    <property type="entry name" value="lambda repressor-like DNA-binding domains"/>
    <property type="match status" value="1"/>
</dbReference>
<sequence>MAAVALLRLMAQLRARREVLGLSQAEVARRIGITRAAMSLIEGGHTFPELPRFVKWAEALDMDLVLKPRPTKPKKEPRP</sequence>
<organism evidence="2 3">
    <name type="scientific">Nitrospirillum viridazoti CBAmc</name>
    <dbReference type="NCBI Taxonomy" id="1441467"/>
    <lineage>
        <taxon>Bacteria</taxon>
        <taxon>Pseudomonadati</taxon>
        <taxon>Pseudomonadota</taxon>
        <taxon>Alphaproteobacteria</taxon>
        <taxon>Rhodospirillales</taxon>
        <taxon>Azospirillaceae</taxon>
        <taxon>Nitrospirillum</taxon>
        <taxon>Nitrospirillum viridazoti</taxon>
    </lineage>
</organism>
<dbReference type="Pfam" id="PF13560">
    <property type="entry name" value="HTH_31"/>
    <property type="match status" value="1"/>
</dbReference>
<evidence type="ECO:0000259" key="1">
    <source>
        <dbReference type="PROSITE" id="PS50943"/>
    </source>
</evidence>
<protein>
    <recommendedName>
        <fullName evidence="1">HTH cro/C1-type domain-containing protein</fullName>
    </recommendedName>
</protein>
<gene>
    <name evidence="2" type="ORF">Y958_11490</name>
</gene>